<evidence type="ECO:0008006" key="4">
    <source>
        <dbReference type="Google" id="ProtNLM"/>
    </source>
</evidence>
<protein>
    <recommendedName>
        <fullName evidence="4">KOW domain-containing protein</fullName>
    </recommendedName>
</protein>
<evidence type="ECO:0000256" key="1">
    <source>
        <dbReference type="SAM" id="MobiDB-lite"/>
    </source>
</evidence>
<dbReference type="OrthoDB" id="2298561at2"/>
<reference evidence="2 3" key="1">
    <citation type="journal article" date="2015" name="Genome Announc.">
        <title>Expanding the biotechnology potential of lactobacilli through comparative genomics of 213 strains and associated genera.</title>
        <authorList>
            <person name="Sun Z."/>
            <person name="Harris H.M."/>
            <person name="McCann A."/>
            <person name="Guo C."/>
            <person name="Argimon S."/>
            <person name="Zhang W."/>
            <person name="Yang X."/>
            <person name="Jeffery I.B."/>
            <person name="Cooney J.C."/>
            <person name="Kagawa T.F."/>
            <person name="Liu W."/>
            <person name="Song Y."/>
            <person name="Salvetti E."/>
            <person name="Wrobel A."/>
            <person name="Rasinkangas P."/>
            <person name="Parkhill J."/>
            <person name="Rea M.C."/>
            <person name="O'Sullivan O."/>
            <person name="Ritari J."/>
            <person name="Douillard F.P."/>
            <person name="Paul Ross R."/>
            <person name="Yang R."/>
            <person name="Briner A.E."/>
            <person name="Felis G.E."/>
            <person name="de Vos W.M."/>
            <person name="Barrangou R."/>
            <person name="Klaenhammer T.R."/>
            <person name="Caufield P.W."/>
            <person name="Cui Y."/>
            <person name="Zhang H."/>
            <person name="O'Toole P.W."/>
        </authorList>
    </citation>
    <scope>NUCLEOTIDE SEQUENCE [LARGE SCALE GENOMIC DNA]</scope>
    <source>
        <strain evidence="2 3">DSM 20003</strain>
    </source>
</reference>
<evidence type="ECO:0000313" key="2">
    <source>
        <dbReference type="EMBL" id="KRK39807.1"/>
    </source>
</evidence>
<dbReference type="RefSeq" id="WP_057904157.1">
    <property type="nucleotide sequence ID" value="NZ_AZDA01000039.1"/>
</dbReference>
<dbReference type="EMBL" id="AZDA01000039">
    <property type="protein sequence ID" value="KRK39807.1"/>
    <property type="molecule type" value="Genomic_DNA"/>
</dbReference>
<keyword evidence="3" id="KW-1185">Reference proteome</keyword>
<accession>A0A0R1H075</accession>
<evidence type="ECO:0000313" key="3">
    <source>
        <dbReference type="Proteomes" id="UP000051461"/>
    </source>
</evidence>
<feature type="region of interest" description="Disordered" evidence="1">
    <location>
        <begin position="1"/>
        <end position="20"/>
    </location>
</feature>
<sequence length="87" mass="9496">MNKDTKKVVAAAEANDNPKSSKFAAGDRVAISKLTGLPDCEGVVMKKYTNSALIELHEGDAITAQIMEEMNGRYVVNYDHLKKLKAV</sequence>
<proteinExistence type="predicted"/>
<organism evidence="2 3">
    <name type="scientific">Loigolactobacillus bifermentans DSM 20003</name>
    <dbReference type="NCBI Taxonomy" id="1423726"/>
    <lineage>
        <taxon>Bacteria</taxon>
        <taxon>Bacillati</taxon>
        <taxon>Bacillota</taxon>
        <taxon>Bacilli</taxon>
        <taxon>Lactobacillales</taxon>
        <taxon>Lactobacillaceae</taxon>
        <taxon>Loigolactobacillus</taxon>
    </lineage>
</organism>
<dbReference type="AlphaFoldDB" id="A0A0R1H075"/>
<comment type="caution">
    <text evidence="2">The sequence shown here is derived from an EMBL/GenBank/DDBJ whole genome shotgun (WGS) entry which is preliminary data.</text>
</comment>
<name>A0A0R1H075_9LACO</name>
<dbReference type="PATRIC" id="fig|1423726.3.peg.2387"/>
<gene>
    <name evidence="2" type="ORF">FC07_GL002301</name>
</gene>
<dbReference type="Proteomes" id="UP000051461">
    <property type="component" value="Unassembled WGS sequence"/>
</dbReference>